<reference evidence="3 4" key="1">
    <citation type="submission" date="2017-09" db="EMBL/GenBank/DDBJ databases">
        <title>Depth-based differentiation of microbial function through sediment-hosted aquifers and enrichment of novel symbionts in the deep terrestrial subsurface.</title>
        <authorList>
            <person name="Probst A.J."/>
            <person name="Ladd B."/>
            <person name="Jarett J.K."/>
            <person name="Geller-Mcgrath D.E."/>
            <person name="Sieber C.M."/>
            <person name="Emerson J.B."/>
            <person name="Anantharaman K."/>
            <person name="Thomas B.C."/>
            <person name="Malmstrom R."/>
            <person name="Stieglmeier M."/>
            <person name="Klingl A."/>
            <person name="Woyke T."/>
            <person name="Ryan C.M."/>
            <person name="Banfield J.F."/>
        </authorList>
    </citation>
    <scope>NUCLEOTIDE SEQUENCE [LARGE SCALE GENOMIC DNA]</scope>
    <source>
        <strain evidence="3">CG15_BIG_FIL_POST_REV_8_21_14_020_45_12</strain>
    </source>
</reference>
<dbReference type="InterPro" id="IPR001932">
    <property type="entry name" value="PPM-type_phosphatase-like_dom"/>
</dbReference>
<dbReference type="Pfam" id="PF13672">
    <property type="entry name" value="PP2C_2"/>
    <property type="match status" value="1"/>
</dbReference>
<feature type="domain" description="PPM-type phosphatase" evidence="2">
    <location>
        <begin position="211"/>
        <end position="317"/>
    </location>
</feature>
<evidence type="ECO:0000256" key="1">
    <source>
        <dbReference type="SAM" id="MobiDB-lite"/>
    </source>
</evidence>
<dbReference type="Proteomes" id="UP000230292">
    <property type="component" value="Unassembled WGS sequence"/>
</dbReference>
<dbReference type="Gene3D" id="3.60.40.10">
    <property type="entry name" value="PPM-type phosphatase domain"/>
    <property type="match status" value="1"/>
</dbReference>
<feature type="region of interest" description="Disordered" evidence="1">
    <location>
        <begin position="1"/>
        <end position="27"/>
    </location>
</feature>
<dbReference type="InterPro" id="IPR036457">
    <property type="entry name" value="PPM-type-like_dom_sf"/>
</dbReference>
<evidence type="ECO:0000259" key="2">
    <source>
        <dbReference type="Pfam" id="PF13672"/>
    </source>
</evidence>
<protein>
    <recommendedName>
        <fullName evidence="2">PPM-type phosphatase domain-containing protein</fullName>
    </recommendedName>
</protein>
<proteinExistence type="predicted"/>
<sequence length="413" mass="46336">MERAPQRVKPLQSPLEDRGVSVPHELPGPKLELVDDDYEIIDDKAEELTRLKDRAAALAYSLDYRLTQYEKTSSWLGRLQQWVEQRLLKTEASKQEVVTALGWAHQMLDHLSQHGPDASPEQVEEWSKQIEERHEHAKEKFLAPDIARAPIPTDFNDLISEQERPREQGPILSQEVAGARCPKYGEHLNEFLGEYGQDGYLSNPETGTVVQWDGSGSYDNSLEAAEIGCKRIEEILSGLPDTTDEDLIQKYIDERWHEINLIIDEQMAHGRQGAFVVTAFRPLPESGKLVAIKVGDSEIVIESSTHVRDLLTNPRQNNRGTTAVGAIYKHDIASLKPDSARTYRQSSPQIEIINIQPGAEVTVYQTSDGLYANTGQHLLEAVRNKSLNMTGELPSEADDIIITKTTVQFSPAK</sequence>
<organism evidence="3 4">
    <name type="scientific">Candidatus Kerfeldbacteria bacterium CG15_BIG_FIL_POST_REV_8_21_14_020_45_12</name>
    <dbReference type="NCBI Taxonomy" id="2014247"/>
    <lineage>
        <taxon>Bacteria</taxon>
        <taxon>Candidatus Kerfeldiibacteriota</taxon>
    </lineage>
</organism>
<dbReference type="AlphaFoldDB" id="A0A2M7H4H5"/>
<dbReference type="EMBL" id="PFGC01000021">
    <property type="protein sequence ID" value="PIW37113.1"/>
    <property type="molecule type" value="Genomic_DNA"/>
</dbReference>
<comment type="caution">
    <text evidence="3">The sequence shown here is derived from an EMBL/GenBank/DDBJ whole genome shotgun (WGS) entry which is preliminary data.</text>
</comment>
<evidence type="ECO:0000313" key="3">
    <source>
        <dbReference type="EMBL" id="PIW37113.1"/>
    </source>
</evidence>
<accession>A0A2M7H4H5</accession>
<gene>
    <name evidence="3" type="ORF">COW24_01820</name>
</gene>
<dbReference type="SUPFAM" id="SSF81606">
    <property type="entry name" value="PP2C-like"/>
    <property type="match status" value="1"/>
</dbReference>
<evidence type="ECO:0000313" key="4">
    <source>
        <dbReference type="Proteomes" id="UP000230292"/>
    </source>
</evidence>
<name>A0A2M7H4H5_9BACT</name>